<dbReference type="InterPro" id="IPR036522">
    <property type="entry name" value="MoaC_sf"/>
</dbReference>
<feature type="region of interest" description="Disordered" evidence="3">
    <location>
        <begin position="906"/>
        <end position="926"/>
    </location>
</feature>
<dbReference type="InterPro" id="IPR058240">
    <property type="entry name" value="rSAM_sf"/>
</dbReference>
<proteinExistence type="predicted"/>
<dbReference type="Gene3D" id="3.30.70.640">
    <property type="entry name" value="Molybdopterin cofactor biosynthesis C (MoaC) domain"/>
    <property type="match status" value="1"/>
</dbReference>
<dbReference type="PANTHER" id="PTHR22960:SF0">
    <property type="entry name" value="MOLYBDENUM COFACTOR BIOSYNTHESIS PROTEIN 1"/>
    <property type="match status" value="1"/>
</dbReference>
<protein>
    <recommendedName>
        <fullName evidence="8">Cyclic pyranopterin monophosphate synthase</fullName>
    </recommendedName>
</protein>
<evidence type="ECO:0000256" key="1">
    <source>
        <dbReference type="ARBA" id="ARBA00005046"/>
    </source>
</evidence>
<dbReference type="GO" id="GO:0006777">
    <property type="term" value="P:Mo-molybdopterin cofactor biosynthetic process"/>
    <property type="evidence" value="ECO:0007669"/>
    <property type="project" value="UniProtKB-KW"/>
</dbReference>
<keyword evidence="2" id="KW-0501">Molybdenum cofactor biosynthesis</keyword>
<dbReference type="PANTHER" id="PTHR22960">
    <property type="entry name" value="MOLYBDOPTERIN COFACTOR SYNTHESIS PROTEIN A"/>
    <property type="match status" value="1"/>
</dbReference>
<feature type="domain" description="Molybdopterin cofactor biosynthesis C (MoaC)" evidence="4">
    <location>
        <begin position="801"/>
        <end position="996"/>
    </location>
</feature>
<evidence type="ECO:0000256" key="2">
    <source>
        <dbReference type="ARBA" id="ARBA00023150"/>
    </source>
</evidence>
<dbReference type="GO" id="GO:0051539">
    <property type="term" value="F:4 iron, 4 sulfur cluster binding"/>
    <property type="evidence" value="ECO:0007669"/>
    <property type="project" value="UniProtKB-KW"/>
</dbReference>
<evidence type="ECO:0008006" key="8">
    <source>
        <dbReference type="Google" id="ProtNLM"/>
    </source>
</evidence>
<dbReference type="EMBL" id="SEKV01000083">
    <property type="protein sequence ID" value="TFY64930.1"/>
    <property type="molecule type" value="Genomic_DNA"/>
</dbReference>
<dbReference type="UniPathway" id="UPA00344"/>
<organism evidence="6 7">
    <name type="scientific">Rhodofomes roseus</name>
    <dbReference type="NCBI Taxonomy" id="34475"/>
    <lineage>
        <taxon>Eukaryota</taxon>
        <taxon>Fungi</taxon>
        <taxon>Dikarya</taxon>
        <taxon>Basidiomycota</taxon>
        <taxon>Agaricomycotina</taxon>
        <taxon>Agaricomycetes</taxon>
        <taxon>Polyporales</taxon>
        <taxon>Rhodofomes</taxon>
    </lineage>
</organism>
<dbReference type="SUPFAM" id="SSF102114">
    <property type="entry name" value="Radical SAM enzymes"/>
    <property type="match status" value="1"/>
</dbReference>
<dbReference type="InterPro" id="IPR013785">
    <property type="entry name" value="Aldolase_TIM"/>
</dbReference>
<gene>
    <name evidence="6" type="ORF">EVJ58_g2290</name>
</gene>
<feature type="region of interest" description="Disordered" evidence="3">
    <location>
        <begin position="774"/>
        <end position="793"/>
    </location>
</feature>
<dbReference type="InterPro" id="IPR050105">
    <property type="entry name" value="MoCo_biosynth_MoaA/MoaC"/>
</dbReference>
<evidence type="ECO:0000256" key="3">
    <source>
        <dbReference type="SAM" id="MobiDB-lite"/>
    </source>
</evidence>
<dbReference type="SUPFAM" id="SSF55040">
    <property type="entry name" value="Molybdenum cofactor biosynthesis protein C, MoaC"/>
    <property type="match status" value="1"/>
</dbReference>
<comment type="caution">
    <text evidence="6">The sequence shown here is derived from an EMBL/GenBank/DDBJ whole genome shotgun (WGS) entry which is preliminary data.</text>
</comment>
<dbReference type="Pfam" id="PF06463">
    <property type="entry name" value="Mob_synth_C"/>
    <property type="match status" value="1"/>
</dbReference>
<comment type="pathway">
    <text evidence="1">Cofactor biosynthesis; molybdopterin biosynthesis.</text>
</comment>
<reference evidence="6 7" key="1">
    <citation type="submission" date="2019-01" db="EMBL/GenBank/DDBJ databases">
        <title>Genome sequencing of the rare red list fungi Fomitopsis rosea.</title>
        <authorList>
            <person name="Buettner E."/>
            <person name="Kellner H."/>
        </authorList>
    </citation>
    <scope>NUCLEOTIDE SEQUENCE [LARGE SCALE GENOMIC DNA]</scope>
    <source>
        <strain evidence="6 7">DSM 105464</strain>
    </source>
</reference>
<evidence type="ECO:0000313" key="6">
    <source>
        <dbReference type="EMBL" id="TFY64930.1"/>
    </source>
</evidence>
<sequence length="1005" mass="111016">MDDALQQVRASLSWRSVFRAVQTVAVPILLSIVVNYFASQRKPEPPPALYLPVLKDIGFTPRTYPVTYRLDSVDFHSYERVLNVTTNVPDTTAVILNWARFPNVLLITSLLCGPWLQDTIAGVVIWNNSPRILTYEDLKHTGCPKDKLYIHNAPGNAYFQGRFQGCAAAKTPYCYIQDDDYLVRAEIIRSLRARLASSDDPHTIHLLPSHEHLSSSLREIHVPKPDPSYISDIHTSFAWLGHGSMMHRSQADEFLSLMRYLRASPDEMKMADNYFTILSNRVPEIWFDQSFGLGGGNAFTVGEEGNQRNARHTLRATQYLDSLTRCGAASCGPEAQSKPARMKIPYLSLADHPPRSRLSRAACGGASCVLETNIRLFPDAIIRTADSAEKILTIEEQNLVILGTAGKQEYENHPLSHAVDTRPDTAFRSFANARAGDVIVLDVLGDISDAHEWQAVELVWLVDADTEETLNASAFDYSMDNENWRDAIYDVRFYCMPSEGVELSPRDHILTDDEVIRLAKLFVRSGVTKIRLTGGEPTVRKGLGDIVASGLQSVKLNIVVVQGLNDHEVLDFLELTRNKELSVRFIEFMPFTGNKWDKCKMVPSTQLLTRIRQRHPNIAKAPDELNDTARSYIIPGYQGSFGFISSMSDHFCSSCNRLRLTADGQIKVCLFDAKEISLRDRMRAGATDEELLQTIGFAVQGKKAKHAGMEDIDVVTNRPMILIGVLIRAFTASVNVAVTPSRRGASRSPMRRPTLFHARPVLLRPRSLAAHSFSTKVPSASDAGNPKSRLTHLDDSGRASMVDVSNKEPTKRRAVATGRIYIPAIAYELVTTTYAAADPGEPIPAEQLTPLEKAKAKARSKGDVLTVAKMAAIMACKRTSDLIPLCHPLQLTHIAVTLQPEVHRSASGSSASEAPQYPAAVSDSDVGTTCQERGVDRTRFSIQCRADVTCEGKTGVEMEALTAVSIGLLTVWDMLKAVAGQEMTIGDVVVSRKEGGKSGDFQRVQ</sequence>
<dbReference type="Gene3D" id="3.20.20.70">
    <property type="entry name" value="Aldolase class I"/>
    <property type="match status" value="2"/>
</dbReference>
<name>A0A4Y9YT33_9APHY</name>
<dbReference type="STRING" id="34475.A0A4Y9YT33"/>
<dbReference type="SUPFAM" id="SSF53448">
    <property type="entry name" value="Nucleotide-diphospho-sugar transferases"/>
    <property type="match status" value="1"/>
</dbReference>
<dbReference type="InterPro" id="IPR010505">
    <property type="entry name" value="MoaA_twitch"/>
</dbReference>
<dbReference type="GO" id="GO:0061799">
    <property type="term" value="F:cyclic pyranopterin monophosphate synthase activity"/>
    <property type="evidence" value="ECO:0007669"/>
    <property type="project" value="TreeGrafter"/>
</dbReference>
<evidence type="ECO:0000313" key="7">
    <source>
        <dbReference type="Proteomes" id="UP000298390"/>
    </source>
</evidence>
<dbReference type="Proteomes" id="UP000298390">
    <property type="component" value="Unassembled WGS sequence"/>
</dbReference>
<evidence type="ECO:0000259" key="5">
    <source>
        <dbReference type="Pfam" id="PF06463"/>
    </source>
</evidence>
<accession>A0A4Y9YT33</accession>
<dbReference type="AlphaFoldDB" id="A0A4Y9YT33"/>
<feature type="domain" description="Molybdenum cofactor biosynthesis protein A-like twitch" evidence="5">
    <location>
        <begin position="582"/>
        <end position="707"/>
    </location>
</feature>
<dbReference type="InterPro" id="IPR002820">
    <property type="entry name" value="Mopterin_CF_biosynth-C_dom"/>
</dbReference>
<dbReference type="CDD" id="cd21117">
    <property type="entry name" value="Twitch_MoaA"/>
    <property type="match status" value="1"/>
</dbReference>
<dbReference type="InterPro" id="IPR029044">
    <property type="entry name" value="Nucleotide-diphossugar_trans"/>
</dbReference>
<evidence type="ECO:0000259" key="4">
    <source>
        <dbReference type="Pfam" id="PF01967"/>
    </source>
</evidence>
<dbReference type="Pfam" id="PF01967">
    <property type="entry name" value="MoaC"/>
    <property type="match status" value="1"/>
</dbReference>
<dbReference type="GO" id="GO:0061798">
    <property type="term" value="F:GTP 3',8'-cyclase activity"/>
    <property type="evidence" value="ECO:0007669"/>
    <property type="project" value="TreeGrafter"/>
</dbReference>